<dbReference type="InterPro" id="IPR001394">
    <property type="entry name" value="Peptidase_C19_UCH"/>
</dbReference>
<sequence length="546" mass="60026">MAPKSCPYLDTISRPLISYTALPICSTTSSSSKIYMCLCCGSFFQGRGEGSEAMKHALETGHAVFQAMTDAAGEAEQTSKFYCLPDNYQIIDNSLSDLKRAYECTFTPSQVLSLSTNTAMSRDVFGKPYLPGYVGCVDLGKTDYMGATIVAVGMVEEVRDWFLGEGEKKLEGYIGGGYQGTPEKVLLFEFGKFIRRIWSPDRLRAAIDPQGFVKIVERASNGKFKVGQGGEGSEFWCWLISYIHRAILKGSDKKTRRSGKSVFTSAFQGSIKVRTVRAVDKKNSYLSEADHDSMNDSVLGGQKKEATPGAGQADNIEIEETTQEVPFLQLTVDIPQKPLFKDDSKGGLVIPQENLMDLMNKFDGKTVIDGVSRKGAKEKKQYNVKEMPKYLVLNLKRFTKTKFGIEKNPTIVTFPVEGVDFGGYVVGGGGEENVDSMKVKELKSALASMGKSITGAVEKSALVKMVKEGFAKRYKYDLISSIAHDTPTNVGKETASDPIEEGSHRVMARHEASRQWFEVSEQNVTSVMPQMVAVSEAVVLVFKKQG</sequence>
<keyword evidence="3" id="KW-0862">Zinc</keyword>
<reference evidence="9" key="1">
    <citation type="journal article" date="2023" name="Commun. Biol.">
        <title>Genome analysis of Parmales, the sister group of diatoms, reveals the evolutionary specialization of diatoms from phago-mixotrophs to photoautotrophs.</title>
        <authorList>
            <person name="Ban H."/>
            <person name="Sato S."/>
            <person name="Yoshikawa S."/>
            <person name="Yamada K."/>
            <person name="Nakamura Y."/>
            <person name="Ichinomiya M."/>
            <person name="Sato N."/>
            <person name="Blanc-Mathieu R."/>
            <person name="Endo H."/>
            <person name="Kuwata A."/>
            <person name="Ogata H."/>
        </authorList>
    </citation>
    <scope>NUCLEOTIDE SEQUENCE [LARGE SCALE GENOMIC DNA]</scope>
</reference>
<dbReference type="InterPro" id="IPR028889">
    <property type="entry name" value="USP"/>
</dbReference>
<dbReference type="PROSITE" id="PS50271">
    <property type="entry name" value="ZF_UBP"/>
    <property type="match status" value="1"/>
</dbReference>
<dbReference type="GO" id="GO:0016579">
    <property type="term" value="P:protein deubiquitination"/>
    <property type="evidence" value="ECO:0007669"/>
    <property type="project" value="InterPro"/>
</dbReference>
<protein>
    <submittedName>
        <fullName evidence="8">Uncharacterized protein</fullName>
    </submittedName>
</protein>
<evidence type="ECO:0000313" key="9">
    <source>
        <dbReference type="Proteomes" id="UP001165065"/>
    </source>
</evidence>
<dbReference type="SMART" id="SM00290">
    <property type="entry name" value="ZnF_UBP"/>
    <property type="match status" value="1"/>
</dbReference>
<proteinExistence type="predicted"/>
<accession>A0A9W7GNC6</accession>
<evidence type="ECO:0000313" key="8">
    <source>
        <dbReference type="EMBL" id="GMI47072.1"/>
    </source>
</evidence>
<dbReference type="PANTHER" id="PTHR21646">
    <property type="entry name" value="UBIQUITIN CARBOXYL-TERMINAL HYDROLASE"/>
    <property type="match status" value="1"/>
</dbReference>
<dbReference type="InterPro" id="IPR038765">
    <property type="entry name" value="Papain-like_cys_pep_sf"/>
</dbReference>
<dbReference type="PANTHER" id="PTHR21646:SF16">
    <property type="entry name" value="U4_U6.U5 TRI-SNRNP-ASSOCIATED PROTEIN 2"/>
    <property type="match status" value="1"/>
</dbReference>
<dbReference type="PROSITE" id="PS50235">
    <property type="entry name" value="USP_3"/>
    <property type="match status" value="1"/>
</dbReference>
<dbReference type="Pfam" id="PF00443">
    <property type="entry name" value="UCH"/>
    <property type="match status" value="1"/>
</dbReference>
<comment type="caution">
    <text evidence="8">The sequence shown here is derived from an EMBL/GenBank/DDBJ whole genome shotgun (WGS) entry which is preliminary data.</text>
</comment>
<dbReference type="GO" id="GO:0008270">
    <property type="term" value="F:zinc ion binding"/>
    <property type="evidence" value="ECO:0007669"/>
    <property type="project" value="UniProtKB-KW"/>
</dbReference>
<dbReference type="EMBL" id="BRYA01000327">
    <property type="protein sequence ID" value="GMI47072.1"/>
    <property type="molecule type" value="Genomic_DNA"/>
</dbReference>
<dbReference type="InterPro" id="IPR013083">
    <property type="entry name" value="Znf_RING/FYVE/PHD"/>
</dbReference>
<feature type="domain" description="USP" evidence="6">
    <location>
        <begin position="134"/>
        <end position="545"/>
    </location>
</feature>
<dbReference type="SUPFAM" id="SSF57850">
    <property type="entry name" value="RING/U-box"/>
    <property type="match status" value="1"/>
</dbReference>
<name>A0A9W7GNC6_9STRA</name>
<evidence type="ECO:0000256" key="2">
    <source>
        <dbReference type="ARBA" id="ARBA00022771"/>
    </source>
</evidence>
<evidence type="ECO:0000256" key="4">
    <source>
        <dbReference type="PROSITE-ProRule" id="PRU00502"/>
    </source>
</evidence>
<dbReference type="OrthoDB" id="10263353at2759"/>
<keyword evidence="1" id="KW-0479">Metal-binding</keyword>
<evidence type="ECO:0000256" key="3">
    <source>
        <dbReference type="ARBA" id="ARBA00022833"/>
    </source>
</evidence>
<dbReference type="Proteomes" id="UP001165065">
    <property type="component" value="Unassembled WGS sequence"/>
</dbReference>
<gene>
    <name evidence="8" type="ORF">TrCOL_g3498</name>
</gene>
<dbReference type="InterPro" id="IPR001607">
    <property type="entry name" value="Znf_UBP"/>
</dbReference>
<dbReference type="Gene3D" id="3.30.40.10">
    <property type="entry name" value="Zinc/RING finger domain, C3HC4 (zinc finger)"/>
    <property type="match status" value="1"/>
</dbReference>
<keyword evidence="2 4" id="KW-0863">Zinc-finger</keyword>
<dbReference type="InterPro" id="IPR050185">
    <property type="entry name" value="Ub_carboxyl-term_hydrolase"/>
</dbReference>
<evidence type="ECO:0000259" key="7">
    <source>
        <dbReference type="PROSITE" id="PS50271"/>
    </source>
</evidence>
<feature type="domain" description="UBP-type" evidence="7">
    <location>
        <begin position="4"/>
        <end position="109"/>
    </location>
</feature>
<dbReference type="Pfam" id="PF02148">
    <property type="entry name" value="zf-UBP"/>
    <property type="match status" value="1"/>
</dbReference>
<dbReference type="AlphaFoldDB" id="A0A9W7GNC6"/>
<feature type="region of interest" description="Disordered" evidence="5">
    <location>
        <begin position="291"/>
        <end position="312"/>
    </location>
</feature>
<evidence type="ECO:0000259" key="6">
    <source>
        <dbReference type="PROSITE" id="PS50235"/>
    </source>
</evidence>
<organism evidence="8 9">
    <name type="scientific">Triparma columacea</name>
    <dbReference type="NCBI Taxonomy" id="722753"/>
    <lineage>
        <taxon>Eukaryota</taxon>
        <taxon>Sar</taxon>
        <taxon>Stramenopiles</taxon>
        <taxon>Ochrophyta</taxon>
        <taxon>Bolidophyceae</taxon>
        <taxon>Parmales</taxon>
        <taxon>Triparmaceae</taxon>
        <taxon>Triparma</taxon>
    </lineage>
</organism>
<evidence type="ECO:0000256" key="1">
    <source>
        <dbReference type="ARBA" id="ARBA00022723"/>
    </source>
</evidence>
<keyword evidence="9" id="KW-1185">Reference proteome</keyword>
<evidence type="ECO:0000256" key="5">
    <source>
        <dbReference type="SAM" id="MobiDB-lite"/>
    </source>
</evidence>
<dbReference type="SUPFAM" id="SSF54001">
    <property type="entry name" value="Cysteine proteinases"/>
    <property type="match status" value="1"/>
</dbReference>
<dbReference type="Gene3D" id="3.90.70.10">
    <property type="entry name" value="Cysteine proteinases"/>
    <property type="match status" value="1"/>
</dbReference>
<dbReference type="GO" id="GO:0004843">
    <property type="term" value="F:cysteine-type deubiquitinase activity"/>
    <property type="evidence" value="ECO:0007669"/>
    <property type="project" value="InterPro"/>
</dbReference>